<evidence type="ECO:0000313" key="3">
    <source>
        <dbReference type="Proteomes" id="UP000762676"/>
    </source>
</evidence>
<accession>A0AAV4FCQ4</accession>
<feature type="transmembrane region" description="Helical" evidence="1">
    <location>
        <begin position="283"/>
        <end position="314"/>
    </location>
</feature>
<sequence length="389" mass="41581">MSYIPAPQKPTPWLVPLCGTVIIGYTDIAAAGSRALLGLRGTKEVLYFEIPDVSKAAPCCWTKPTKKPPVQSMRRGKGPVEKPLAPFMVYNCKFKQYSLVIINTHLSSGTGYAVAKYLADSFSDSFVHKVFILSALRLDHLDRRSHQEMFENTWNGMCPGTEFPELPKYMKIFDPVLCDMIQMFLIEGIPFSVLSLPGHRADSGNATEMDGSYEVISAIQSCVRDITELSFSLQTSAELALVTCLDKISMHMMMLDTVLTESRCFILLWSSTGFYGMSLTASYPVVAFLVVVAAAAAVVVVVAAAVVVVVVVVVVAAAAAVVVVVVAAVAVVVVVVVVLVVVAAVVVAVVVVVVVVVIAVVVVEVVVAEVALVVVEVVAAAAVRNCEKI</sequence>
<feature type="transmembrane region" description="Helical" evidence="1">
    <location>
        <begin position="321"/>
        <end position="344"/>
    </location>
</feature>
<evidence type="ECO:0000313" key="2">
    <source>
        <dbReference type="EMBL" id="GFR70191.1"/>
    </source>
</evidence>
<gene>
    <name evidence="2" type="ORF">ElyMa_000322200</name>
</gene>
<proteinExistence type="predicted"/>
<dbReference type="Proteomes" id="UP000762676">
    <property type="component" value="Unassembled WGS sequence"/>
</dbReference>
<dbReference type="EMBL" id="BMAT01000638">
    <property type="protein sequence ID" value="GFR70191.1"/>
    <property type="molecule type" value="Genomic_DNA"/>
</dbReference>
<protein>
    <recommendedName>
        <fullName evidence="4">Proteasome assembly chaperone 1</fullName>
    </recommendedName>
</protein>
<keyword evidence="1" id="KW-1133">Transmembrane helix</keyword>
<evidence type="ECO:0000256" key="1">
    <source>
        <dbReference type="SAM" id="Phobius"/>
    </source>
</evidence>
<feature type="transmembrane region" description="Helical" evidence="1">
    <location>
        <begin position="350"/>
        <end position="383"/>
    </location>
</feature>
<feature type="transmembrane region" description="Helical" evidence="1">
    <location>
        <begin position="258"/>
        <end position="277"/>
    </location>
</feature>
<comment type="caution">
    <text evidence="2">The sequence shown here is derived from an EMBL/GenBank/DDBJ whole genome shotgun (WGS) entry which is preliminary data.</text>
</comment>
<keyword evidence="3" id="KW-1185">Reference proteome</keyword>
<keyword evidence="1" id="KW-0812">Transmembrane</keyword>
<organism evidence="2 3">
    <name type="scientific">Elysia marginata</name>
    <dbReference type="NCBI Taxonomy" id="1093978"/>
    <lineage>
        <taxon>Eukaryota</taxon>
        <taxon>Metazoa</taxon>
        <taxon>Spiralia</taxon>
        <taxon>Lophotrochozoa</taxon>
        <taxon>Mollusca</taxon>
        <taxon>Gastropoda</taxon>
        <taxon>Heterobranchia</taxon>
        <taxon>Euthyneura</taxon>
        <taxon>Panpulmonata</taxon>
        <taxon>Sacoglossa</taxon>
        <taxon>Placobranchoidea</taxon>
        <taxon>Plakobranchidae</taxon>
        <taxon>Elysia</taxon>
    </lineage>
</organism>
<name>A0AAV4FCQ4_9GAST</name>
<dbReference type="AlphaFoldDB" id="A0AAV4FCQ4"/>
<reference evidence="2 3" key="1">
    <citation type="journal article" date="2021" name="Elife">
        <title>Chloroplast acquisition without the gene transfer in kleptoplastic sea slugs, Plakobranchus ocellatus.</title>
        <authorList>
            <person name="Maeda T."/>
            <person name="Takahashi S."/>
            <person name="Yoshida T."/>
            <person name="Shimamura S."/>
            <person name="Takaki Y."/>
            <person name="Nagai Y."/>
            <person name="Toyoda A."/>
            <person name="Suzuki Y."/>
            <person name="Arimoto A."/>
            <person name="Ishii H."/>
            <person name="Satoh N."/>
            <person name="Nishiyama T."/>
            <person name="Hasebe M."/>
            <person name="Maruyama T."/>
            <person name="Minagawa J."/>
            <person name="Obokata J."/>
            <person name="Shigenobu S."/>
        </authorList>
    </citation>
    <scope>NUCLEOTIDE SEQUENCE [LARGE SCALE GENOMIC DNA]</scope>
</reference>
<evidence type="ECO:0008006" key="4">
    <source>
        <dbReference type="Google" id="ProtNLM"/>
    </source>
</evidence>
<keyword evidence="1" id="KW-0472">Membrane</keyword>